<dbReference type="EMBL" id="CATOUU010000755">
    <property type="protein sequence ID" value="CAI9945981.1"/>
    <property type="molecule type" value="Genomic_DNA"/>
</dbReference>
<feature type="transmembrane region" description="Helical" evidence="1">
    <location>
        <begin position="12"/>
        <end position="37"/>
    </location>
</feature>
<keyword evidence="4" id="KW-1185">Reference proteome</keyword>
<reference evidence="2" key="1">
    <citation type="submission" date="2023-06" db="EMBL/GenBank/DDBJ databases">
        <authorList>
            <person name="Kurt Z."/>
        </authorList>
    </citation>
    <scope>NUCLEOTIDE SEQUENCE</scope>
</reference>
<gene>
    <name evidence="2" type="ORF">HINF_LOCUS33626</name>
    <name evidence="3" type="ORF">HINF_LOCUS51629</name>
</gene>
<protein>
    <submittedName>
        <fullName evidence="3">Hypothetical_protein</fullName>
    </submittedName>
</protein>
<feature type="transmembrane region" description="Helical" evidence="1">
    <location>
        <begin position="163"/>
        <end position="182"/>
    </location>
</feature>
<keyword evidence="1" id="KW-1133">Transmembrane helix</keyword>
<evidence type="ECO:0000313" key="3">
    <source>
        <dbReference type="EMBL" id="CAL6065002.1"/>
    </source>
</evidence>
<keyword evidence="1" id="KW-0812">Transmembrane</keyword>
<proteinExistence type="predicted"/>
<accession>A0AA86PW77</accession>
<dbReference type="AlphaFoldDB" id="A0AA86PW77"/>
<keyword evidence="1" id="KW-0472">Membrane</keyword>
<organism evidence="2">
    <name type="scientific">Hexamita inflata</name>
    <dbReference type="NCBI Taxonomy" id="28002"/>
    <lineage>
        <taxon>Eukaryota</taxon>
        <taxon>Metamonada</taxon>
        <taxon>Diplomonadida</taxon>
        <taxon>Hexamitidae</taxon>
        <taxon>Hexamitinae</taxon>
        <taxon>Hexamita</taxon>
    </lineage>
</organism>
<dbReference type="Proteomes" id="UP001642409">
    <property type="component" value="Unassembled WGS sequence"/>
</dbReference>
<sequence length="251" mass="28847">MNKNKVWKQIFAIIITIVAIAIASLTIIAITDLFTLISVQSNQIFTPQQITMQLQSDYQSLQKLHYKYFDSILNIRYLKPISFINSAIQPAIYFVSESQYKSFYKNNVYTVTSPMSNTPLYVILNVSVQSKIDCYQNNLFYVQQLTCWLQPGYDSLNTNIKPYLIYSPVVIGIFLFIILCVTKCTLCSKKNQSLEQNDGFQGEPSQLSKTKLLIADEGQDKKDNKKELKKLEQPKILTLQTKKLKPINDII</sequence>
<evidence type="ECO:0000313" key="2">
    <source>
        <dbReference type="EMBL" id="CAI9945981.1"/>
    </source>
</evidence>
<comment type="caution">
    <text evidence="2">The sequence shown here is derived from an EMBL/GenBank/DDBJ whole genome shotgun (WGS) entry which is preliminary data.</text>
</comment>
<name>A0AA86PW77_9EUKA</name>
<reference evidence="3 4" key="2">
    <citation type="submission" date="2024-07" db="EMBL/GenBank/DDBJ databases">
        <authorList>
            <person name="Akdeniz Z."/>
        </authorList>
    </citation>
    <scope>NUCLEOTIDE SEQUENCE [LARGE SCALE GENOMIC DNA]</scope>
</reference>
<evidence type="ECO:0000256" key="1">
    <source>
        <dbReference type="SAM" id="Phobius"/>
    </source>
</evidence>
<evidence type="ECO:0000313" key="4">
    <source>
        <dbReference type="Proteomes" id="UP001642409"/>
    </source>
</evidence>
<dbReference type="EMBL" id="CAXDID020000253">
    <property type="protein sequence ID" value="CAL6065002.1"/>
    <property type="molecule type" value="Genomic_DNA"/>
</dbReference>